<dbReference type="Proteomes" id="UP000236291">
    <property type="component" value="Unassembled WGS sequence"/>
</dbReference>
<gene>
    <name evidence="1" type="ORF">L195_g057570</name>
</gene>
<evidence type="ECO:0000313" key="2">
    <source>
        <dbReference type="Proteomes" id="UP000236291"/>
    </source>
</evidence>
<organism evidence="1 2">
    <name type="scientific">Trifolium pratense</name>
    <name type="common">Red clover</name>
    <dbReference type="NCBI Taxonomy" id="57577"/>
    <lineage>
        <taxon>Eukaryota</taxon>
        <taxon>Viridiplantae</taxon>
        <taxon>Streptophyta</taxon>
        <taxon>Embryophyta</taxon>
        <taxon>Tracheophyta</taxon>
        <taxon>Spermatophyta</taxon>
        <taxon>Magnoliopsida</taxon>
        <taxon>eudicotyledons</taxon>
        <taxon>Gunneridae</taxon>
        <taxon>Pentapetalae</taxon>
        <taxon>rosids</taxon>
        <taxon>fabids</taxon>
        <taxon>Fabales</taxon>
        <taxon>Fabaceae</taxon>
        <taxon>Papilionoideae</taxon>
        <taxon>50 kb inversion clade</taxon>
        <taxon>NPAAA clade</taxon>
        <taxon>Hologalegina</taxon>
        <taxon>IRL clade</taxon>
        <taxon>Trifolieae</taxon>
        <taxon>Trifolium</taxon>
    </lineage>
</organism>
<dbReference type="PANTHER" id="PTHR35317:SF34">
    <property type="match status" value="1"/>
</dbReference>
<reference evidence="1 2" key="1">
    <citation type="journal article" date="2014" name="Am. J. Bot.">
        <title>Genome assembly and annotation for red clover (Trifolium pratense; Fabaceae).</title>
        <authorList>
            <person name="Istvanek J."/>
            <person name="Jaros M."/>
            <person name="Krenek A."/>
            <person name="Repkova J."/>
        </authorList>
    </citation>
    <scope>NUCLEOTIDE SEQUENCE [LARGE SCALE GENOMIC DNA]</scope>
    <source>
        <strain evidence="2">cv. Tatra</strain>
        <tissue evidence="1">Young leaves</tissue>
    </source>
</reference>
<feature type="non-terminal residue" evidence="1">
    <location>
        <position position="161"/>
    </location>
</feature>
<name>A0A2K3KWJ4_TRIPR</name>
<evidence type="ECO:0000313" key="1">
    <source>
        <dbReference type="EMBL" id="PNX70614.1"/>
    </source>
</evidence>
<dbReference type="EMBL" id="ASHM01114803">
    <property type="protein sequence ID" value="PNX70614.1"/>
    <property type="molecule type" value="Genomic_DNA"/>
</dbReference>
<reference evidence="1 2" key="2">
    <citation type="journal article" date="2017" name="Front. Plant Sci.">
        <title>Gene Classification and Mining of Molecular Markers Useful in Red Clover (Trifolium pratense) Breeding.</title>
        <authorList>
            <person name="Istvanek J."/>
            <person name="Dluhosova J."/>
            <person name="Dluhos P."/>
            <person name="Patkova L."/>
            <person name="Nedelnik J."/>
            <person name="Repkova J."/>
        </authorList>
    </citation>
    <scope>NUCLEOTIDE SEQUENCE [LARGE SCALE GENOMIC DNA]</scope>
    <source>
        <strain evidence="2">cv. Tatra</strain>
        <tissue evidence="1">Young leaves</tissue>
    </source>
</reference>
<sequence length="161" mass="18698">MAAENSNFVQPAIPRFDGHYDHWSMLMENLLRSKEYWTLVESGIPTVEAGVQPTEQQLKGIEEAKLKDLKAKNYLFQAIDRNIMETILNRDTSKDIWDSMKQKYKGSTKVKRAQLQALRREFEVLGMKDGEKVDEYFSRTLSIANKMKAHGERMEQLVVVE</sequence>
<protein>
    <submittedName>
        <fullName evidence="1">Retrovirus-related Pol polyprotein from transposon TNT 1-94</fullName>
    </submittedName>
</protein>
<dbReference type="Pfam" id="PF14223">
    <property type="entry name" value="Retrotran_gag_2"/>
    <property type="match status" value="1"/>
</dbReference>
<dbReference type="PANTHER" id="PTHR35317">
    <property type="entry name" value="OS04G0629600 PROTEIN"/>
    <property type="match status" value="1"/>
</dbReference>
<accession>A0A2K3KWJ4</accession>
<comment type="caution">
    <text evidence="1">The sequence shown here is derived from an EMBL/GenBank/DDBJ whole genome shotgun (WGS) entry which is preliminary data.</text>
</comment>
<proteinExistence type="predicted"/>
<dbReference type="AlphaFoldDB" id="A0A2K3KWJ4"/>